<evidence type="ECO:0000313" key="3">
    <source>
        <dbReference type="Proteomes" id="UP000095282"/>
    </source>
</evidence>
<dbReference type="Proteomes" id="UP000095282">
    <property type="component" value="Unplaced"/>
</dbReference>
<name>A0A1I7UGQ6_9PELO</name>
<dbReference type="AlphaFoldDB" id="A0A1I7UGQ6"/>
<accession>A0A1I7UGQ6</accession>
<feature type="region of interest" description="Disordered" evidence="1">
    <location>
        <begin position="264"/>
        <end position="382"/>
    </location>
</feature>
<dbReference type="InterPro" id="IPR013087">
    <property type="entry name" value="Znf_C2H2_type"/>
</dbReference>
<feature type="compositionally biased region" description="Low complexity" evidence="1">
    <location>
        <begin position="184"/>
        <end position="196"/>
    </location>
</feature>
<dbReference type="WBParaSite" id="Csp11.Scaffold629.g9155.t1">
    <property type="protein sequence ID" value="Csp11.Scaffold629.g9155.t1"/>
    <property type="gene ID" value="Csp11.Scaffold629.g9155"/>
</dbReference>
<reference evidence="4" key="1">
    <citation type="submission" date="2016-11" db="UniProtKB">
        <authorList>
            <consortium name="WormBaseParasite"/>
        </authorList>
    </citation>
    <scope>IDENTIFICATION</scope>
</reference>
<feature type="compositionally biased region" description="Pro residues" evidence="1">
    <location>
        <begin position="271"/>
        <end position="281"/>
    </location>
</feature>
<dbReference type="eggNOG" id="ENOG502TJ2P">
    <property type="taxonomic scope" value="Eukaryota"/>
</dbReference>
<feature type="domain" description="C2H2-type" evidence="2">
    <location>
        <begin position="65"/>
        <end position="85"/>
    </location>
</feature>
<feature type="compositionally biased region" description="Basic and acidic residues" evidence="1">
    <location>
        <begin position="310"/>
        <end position="324"/>
    </location>
</feature>
<organism evidence="3 4">
    <name type="scientific">Caenorhabditis tropicalis</name>
    <dbReference type="NCBI Taxonomy" id="1561998"/>
    <lineage>
        <taxon>Eukaryota</taxon>
        <taxon>Metazoa</taxon>
        <taxon>Ecdysozoa</taxon>
        <taxon>Nematoda</taxon>
        <taxon>Chromadorea</taxon>
        <taxon>Rhabditida</taxon>
        <taxon>Rhabditina</taxon>
        <taxon>Rhabditomorpha</taxon>
        <taxon>Rhabditoidea</taxon>
        <taxon>Rhabditidae</taxon>
        <taxon>Peloderinae</taxon>
        <taxon>Caenorhabditis</taxon>
    </lineage>
</organism>
<proteinExistence type="predicted"/>
<sequence>MDEPRLHSDHRKAKQHVRGPDYEKEKNFFKCTMPIQGSATCDFVGTFSDMIGHSAAHWNCYMFICKTCTRQIFDYNCIFRHTNMHNEPCKGSPENMTPNVTDRNNFVDLWKVRNVYIKQCTRTDYLRHKEAKEQVGGRNVHKTPCYSESDDRPVVQPPWRGERSNGFNSRPTRRPFQRSPSPPQAVSSSSGTFSMSIMKPQQMPRNRSNVRYRSSSRATSIERPRETSSFSEIQRARNQFQVHGYGNVKVPLNTSRMSGLLSNPIPSLFSKPPPEAPPTPVTPVAAPVAPPPKKLSQRERILAQLAKYTKQAEEQNAKSVEQPRQKSPQPVPPPISSGFQGYGRERSRSRQRSRSRERPRERSRSRSISPGIVIKRPPRPYY</sequence>
<keyword evidence="3" id="KW-1185">Reference proteome</keyword>
<feature type="region of interest" description="Disordered" evidence="1">
    <location>
        <begin position="132"/>
        <end position="231"/>
    </location>
</feature>
<evidence type="ECO:0000259" key="2">
    <source>
        <dbReference type="PROSITE" id="PS00028"/>
    </source>
</evidence>
<evidence type="ECO:0000256" key="1">
    <source>
        <dbReference type="SAM" id="MobiDB-lite"/>
    </source>
</evidence>
<protein>
    <submittedName>
        <fullName evidence="4">C2H2-type domain-containing protein</fullName>
    </submittedName>
</protein>
<evidence type="ECO:0000313" key="4">
    <source>
        <dbReference type="WBParaSite" id="Csp11.Scaffold629.g9155.t1"/>
    </source>
</evidence>
<feature type="compositionally biased region" description="Low complexity" evidence="1">
    <location>
        <begin position="205"/>
        <end position="217"/>
    </location>
</feature>
<dbReference type="PROSITE" id="PS00028">
    <property type="entry name" value="ZINC_FINGER_C2H2_1"/>
    <property type="match status" value="1"/>
</dbReference>
<feature type="compositionally biased region" description="Basic and acidic residues" evidence="1">
    <location>
        <begin position="343"/>
        <end position="364"/>
    </location>
</feature>